<dbReference type="Pfam" id="PF00903">
    <property type="entry name" value="Glyoxalase"/>
    <property type="match status" value="1"/>
</dbReference>
<dbReference type="PANTHER" id="PTHR34109">
    <property type="entry name" value="BNAUNNG04460D PROTEIN-RELATED"/>
    <property type="match status" value="1"/>
</dbReference>
<dbReference type="AlphaFoldDB" id="A0A1J0VXH9"/>
<dbReference type="Gene3D" id="3.30.720.110">
    <property type="match status" value="1"/>
</dbReference>
<dbReference type="Gene3D" id="3.30.720.120">
    <property type="match status" value="1"/>
</dbReference>
<keyword evidence="3" id="KW-1185">Reference proteome</keyword>
<evidence type="ECO:0000313" key="2">
    <source>
        <dbReference type="EMBL" id="APE36756.1"/>
    </source>
</evidence>
<dbReference type="OrthoDB" id="9809391at2"/>
<evidence type="ECO:0000259" key="1">
    <source>
        <dbReference type="PROSITE" id="PS51819"/>
    </source>
</evidence>
<name>A0A1J0VXH9_9NOCA</name>
<dbReference type="RefSeq" id="WP_071929939.1">
    <property type="nucleotide sequence ID" value="NZ_CP018082.1"/>
</dbReference>
<dbReference type="InterPro" id="IPR004360">
    <property type="entry name" value="Glyas_Fos-R_dOase_dom"/>
</dbReference>
<evidence type="ECO:0000313" key="3">
    <source>
        <dbReference type="Proteomes" id="UP000183810"/>
    </source>
</evidence>
<proteinExistence type="predicted"/>
<dbReference type="PROSITE" id="PS51819">
    <property type="entry name" value="VOC"/>
    <property type="match status" value="1"/>
</dbReference>
<dbReference type="PANTHER" id="PTHR34109:SF1">
    <property type="entry name" value="VOC DOMAIN-CONTAINING PROTEIN"/>
    <property type="match status" value="1"/>
</dbReference>
<gene>
    <name evidence="2" type="ORF">BOX37_25675</name>
</gene>
<dbReference type="SUPFAM" id="SSF54593">
    <property type="entry name" value="Glyoxalase/Bleomycin resistance protein/Dihydroxybiphenyl dioxygenase"/>
    <property type="match status" value="1"/>
</dbReference>
<dbReference type="InterPro" id="IPR037523">
    <property type="entry name" value="VOC_core"/>
</dbReference>
<dbReference type="KEGG" id="nsl:BOX37_25675"/>
<accession>A0A1J0VXH9</accession>
<dbReference type="InterPro" id="IPR029068">
    <property type="entry name" value="Glyas_Bleomycin-R_OHBP_Dase"/>
</dbReference>
<dbReference type="EMBL" id="CP018082">
    <property type="protein sequence ID" value="APE36756.1"/>
    <property type="molecule type" value="Genomic_DNA"/>
</dbReference>
<sequence length="139" mass="14863">MTTPTNSTSTAATVWPCLAFHDARAMIEFLTTAFGFDATAVYARDNDPTVVEHGELRWPAGGGIMFGSTGRDDSPFGTRPPGVASLYLVTDDPDALHARAIAAGARIIRDLRDEDYGSRGFSVADPEGNLWSFGTYSGE</sequence>
<reference evidence="2" key="1">
    <citation type="submission" date="2016-11" db="EMBL/GenBank/DDBJ databases">
        <authorList>
            <person name="Jaros S."/>
            <person name="Januszkiewicz K."/>
            <person name="Wedrychowicz H."/>
        </authorList>
    </citation>
    <scope>NUCLEOTIDE SEQUENCE [LARGE SCALE GENOMIC DNA]</scope>
    <source>
        <strain evidence="2">Y48</strain>
    </source>
</reference>
<organism evidence="2 3">
    <name type="scientific">Nocardia mangyaensis</name>
    <dbReference type="NCBI Taxonomy" id="2213200"/>
    <lineage>
        <taxon>Bacteria</taxon>
        <taxon>Bacillati</taxon>
        <taxon>Actinomycetota</taxon>
        <taxon>Actinomycetes</taxon>
        <taxon>Mycobacteriales</taxon>
        <taxon>Nocardiaceae</taxon>
        <taxon>Nocardia</taxon>
    </lineage>
</organism>
<protein>
    <submittedName>
        <fullName evidence="2">Glyoxalase</fullName>
    </submittedName>
</protein>
<feature type="domain" description="VOC" evidence="1">
    <location>
        <begin position="12"/>
        <end position="136"/>
    </location>
</feature>
<dbReference type="Proteomes" id="UP000183810">
    <property type="component" value="Chromosome"/>
</dbReference>